<evidence type="ECO:0000313" key="7">
    <source>
        <dbReference type="EMBL" id="GAA3668185.1"/>
    </source>
</evidence>
<dbReference type="PROSITE" id="PS51755">
    <property type="entry name" value="OMPR_PHOB"/>
    <property type="match status" value="1"/>
</dbReference>
<dbReference type="Pfam" id="PF13424">
    <property type="entry name" value="TPR_12"/>
    <property type="match status" value="2"/>
</dbReference>
<evidence type="ECO:0000313" key="8">
    <source>
        <dbReference type="Proteomes" id="UP001500902"/>
    </source>
</evidence>
<dbReference type="InterPro" id="IPR019734">
    <property type="entry name" value="TPR_rpt"/>
</dbReference>
<comment type="caution">
    <text evidence="7">The sequence shown here is derived from an EMBL/GenBank/DDBJ whole genome shotgun (WGS) entry which is preliminary data.</text>
</comment>
<dbReference type="Gene3D" id="3.40.50.300">
    <property type="entry name" value="P-loop containing nucleotide triphosphate hydrolases"/>
    <property type="match status" value="1"/>
</dbReference>
<reference evidence="8" key="1">
    <citation type="journal article" date="2019" name="Int. J. Syst. Evol. Microbiol.">
        <title>The Global Catalogue of Microorganisms (GCM) 10K type strain sequencing project: providing services to taxonomists for standard genome sequencing and annotation.</title>
        <authorList>
            <consortium name="The Broad Institute Genomics Platform"/>
            <consortium name="The Broad Institute Genome Sequencing Center for Infectious Disease"/>
            <person name="Wu L."/>
            <person name="Ma J."/>
        </authorList>
    </citation>
    <scope>NUCLEOTIDE SEQUENCE [LARGE SCALE GENOMIC DNA]</scope>
    <source>
        <strain evidence="8">JCM 16904</strain>
    </source>
</reference>
<comment type="similarity">
    <text evidence="1">Belongs to the AfsR/DnrI/RedD regulatory family.</text>
</comment>
<dbReference type="PANTHER" id="PTHR35807">
    <property type="entry name" value="TRANSCRIPTIONAL REGULATOR REDD-RELATED"/>
    <property type="match status" value="1"/>
</dbReference>
<dbReference type="InterPro" id="IPR001867">
    <property type="entry name" value="OmpR/PhoB-type_DNA-bd"/>
</dbReference>
<organism evidence="7 8">
    <name type="scientific">Nonomuraea antimicrobica</name>
    <dbReference type="NCBI Taxonomy" id="561173"/>
    <lineage>
        <taxon>Bacteria</taxon>
        <taxon>Bacillati</taxon>
        <taxon>Actinomycetota</taxon>
        <taxon>Actinomycetes</taxon>
        <taxon>Streptosporangiales</taxon>
        <taxon>Streptosporangiaceae</taxon>
        <taxon>Nonomuraea</taxon>
    </lineage>
</organism>
<dbReference type="SMART" id="SM01043">
    <property type="entry name" value="BTAD"/>
    <property type="match status" value="1"/>
</dbReference>
<dbReference type="Gene3D" id="1.25.40.10">
    <property type="entry name" value="Tetratricopeptide repeat domain"/>
    <property type="match status" value="2"/>
</dbReference>
<keyword evidence="2" id="KW-0805">Transcription regulation</keyword>
<dbReference type="PANTHER" id="PTHR35807:SF1">
    <property type="entry name" value="TRANSCRIPTIONAL REGULATOR REDD"/>
    <property type="match status" value="1"/>
</dbReference>
<feature type="DNA-binding region" description="OmpR/PhoB-type" evidence="5">
    <location>
        <begin position="1"/>
        <end position="77"/>
    </location>
</feature>
<dbReference type="CDD" id="cd15831">
    <property type="entry name" value="BTAD"/>
    <property type="match status" value="1"/>
</dbReference>
<evidence type="ECO:0000259" key="6">
    <source>
        <dbReference type="PROSITE" id="PS51755"/>
    </source>
</evidence>
<protein>
    <submittedName>
        <fullName evidence="7">BTAD domain-containing putative transcriptional regulator</fullName>
    </submittedName>
</protein>
<dbReference type="PRINTS" id="PR00364">
    <property type="entry name" value="DISEASERSIST"/>
</dbReference>
<dbReference type="SUPFAM" id="SSF46894">
    <property type="entry name" value="C-terminal effector domain of the bipartite response regulators"/>
    <property type="match status" value="1"/>
</dbReference>
<dbReference type="Pfam" id="PF03704">
    <property type="entry name" value="BTAD"/>
    <property type="match status" value="1"/>
</dbReference>
<evidence type="ECO:0000256" key="4">
    <source>
        <dbReference type="ARBA" id="ARBA00023163"/>
    </source>
</evidence>
<dbReference type="InterPro" id="IPR027417">
    <property type="entry name" value="P-loop_NTPase"/>
</dbReference>
<dbReference type="InterPro" id="IPR011990">
    <property type="entry name" value="TPR-like_helical_dom_sf"/>
</dbReference>
<keyword evidence="3 5" id="KW-0238">DNA-binding</keyword>
<dbReference type="SMART" id="SM00028">
    <property type="entry name" value="TPR"/>
    <property type="match status" value="5"/>
</dbReference>
<feature type="domain" description="OmpR/PhoB-type" evidence="6">
    <location>
        <begin position="1"/>
        <end position="77"/>
    </location>
</feature>
<dbReference type="EMBL" id="BAAAZP010000070">
    <property type="protein sequence ID" value="GAA3668185.1"/>
    <property type="molecule type" value="Genomic_DNA"/>
</dbReference>
<dbReference type="InterPro" id="IPR051677">
    <property type="entry name" value="AfsR-DnrI-RedD_regulator"/>
</dbReference>
<name>A0ABP7BSQ7_9ACTN</name>
<evidence type="ECO:0000256" key="2">
    <source>
        <dbReference type="ARBA" id="ARBA00023015"/>
    </source>
</evidence>
<dbReference type="InterPro" id="IPR036388">
    <property type="entry name" value="WH-like_DNA-bd_sf"/>
</dbReference>
<proteinExistence type="inferred from homology"/>
<evidence type="ECO:0000256" key="1">
    <source>
        <dbReference type="ARBA" id="ARBA00005820"/>
    </source>
</evidence>
<dbReference type="SUPFAM" id="SSF52540">
    <property type="entry name" value="P-loop containing nucleoside triphosphate hydrolases"/>
    <property type="match status" value="1"/>
</dbReference>
<accession>A0ABP7BSQ7</accession>
<dbReference type="Proteomes" id="UP001500902">
    <property type="component" value="Unassembled WGS sequence"/>
</dbReference>
<keyword evidence="8" id="KW-1185">Reference proteome</keyword>
<dbReference type="InterPro" id="IPR002182">
    <property type="entry name" value="NB-ARC"/>
</dbReference>
<dbReference type="InterPro" id="IPR005158">
    <property type="entry name" value="BTAD"/>
</dbReference>
<evidence type="ECO:0000256" key="5">
    <source>
        <dbReference type="PROSITE-ProRule" id="PRU01091"/>
    </source>
</evidence>
<dbReference type="Pfam" id="PF00931">
    <property type="entry name" value="NB-ARC"/>
    <property type="match status" value="1"/>
</dbReference>
<dbReference type="Gene3D" id="1.10.10.10">
    <property type="entry name" value="Winged helix-like DNA-binding domain superfamily/Winged helix DNA-binding domain"/>
    <property type="match status" value="1"/>
</dbReference>
<dbReference type="InterPro" id="IPR016032">
    <property type="entry name" value="Sig_transdc_resp-reg_C-effctor"/>
</dbReference>
<dbReference type="SUPFAM" id="SSF48452">
    <property type="entry name" value="TPR-like"/>
    <property type="match status" value="3"/>
</dbReference>
<evidence type="ECO:0000256" key="3">
    <source>
        <dbReference type="ARBA" id="ARBA00023125"/>
    </source>
</evidence>
<keyword evidence="4" id="KW-0804">Transcription</keyword>
<sequence>MDIGPARQRCVLAALLVDVGQIVSTDQLIYRVWAEAPPRRVRNTLHSYLARLRAVVQCPEGDGVTLFRQAGGYVLDAPREQVDLHRFRMLVDQGRDVGDEKRAVRLREALGLWQADVLGGVSGEWVEGMRRQLDEEHLTASLLYQDIQLSHGRHEELLPGLRDLVASHPFDERLAARLMSVLSRCGRQAEALRLYERVRRELAEQLGVDPGPELRARHLEVLSSAPAPARLAAVPALPVPRQLPLAPMEFEGRARELAVLDRMDEQDTNPVLTLVGTGGVGKTYLALHWAHQHLDRFPDGQLYANLRAFNPAGECQEPGTVLRGFLEGLGVEPAAIPADHDARSALYRSLVAGRRLLVVVDDVRDAAHIIPLLPGSPTCVVLITSRNQLAELTVTHGARTLTLDVLPPTEARRMLTRHIGKSRVAAEPEAVTALLEHCAGLPLALGILASRVMTHPEFPLAFLAEELREESSRLDALYVGGPNTDIRAVLTSSYRALDPAAASTLGLLGLAPGPTIGLRTAAALLDLPLPSARKLLRTLEDAHLLHQYVPGRYRMHDLVRLYAIETAERDMPDGEGEVAMRRLVGFFLRGAIAADRLLYPNRLRARLEFPRYDANQPPQDVAEALTWFDTEYSCLLAAQRLTVARGWDPETLQLAWALDTFCWRQVHQRDRIDLWAAGFEAAERLGEPTGRAVAHWRLGYARALAGQRDQVLHFLYSALTLFEEVGDRGSEAHVHQSLGWVLSQRGEQQQALDHAQRASAVYQVLDNPVWEANALNAVAWCLAQLDRHEEAYVHCEQALSLFRTCNDLDGEAATLDSMGYIAHHMSRHGEAIGHYLSAVDLRDATGNASQKVDSLVRLGDVYAARRRRAEARRTWEWAAGLYRSQHRLKDAERVQAKLDALLSPRNERSGGRRRG</sequence>
<gene>
    <name evidence="7" type="ORF">GCM10022224_035500</name>
</gene>